<dbReference type="InterPro" id="IPR001279">
    <property type="entry name" value="Metallo-B-lactamas"/>
</dbReference>
<reference evidence="2" key="1">
    <citation type="submission" date="2018-06" db="EMBL/GenBank/DDBJ databases">
        <authorList>
            <person name="Zhirakovskaya E."/>
        </authorList>
    </citation>
    <scope>NUCLEOTIDE SEQUENCE</scope>
</reference>
<dbReference type="Pfam" id="PF00753">
    <property type="entry name" value="Lactamase_B"/>
    <property type="match status" value="1"/>
</dbReference>
<dbReference type="CDD" id="cd00158">
    <property type="entry name" value="RHOD"/>
    <property type="match status" value="1"/>
</dbReference>
<dbReference type="EMBL" id="UOEC01000206">
    <property type="protein sequence ID" value="VAW03097.1"/>
    <property type="molecule type" value="Genomic_DNA"/>
</dbReference>
<dbReference type="InterPro" id="IPR036866">
    <property type="entry name" value="RibonucZ/Hydroxyglut_hydro"/>
</dbReference>
<dbReference type="Gene3D" id="3.40.250.10">
    <property type="entry name" value="Rhodanese-like domain"/>
    <property type="match status" value="1"/>
</dbReference>
<dbReference type="SMART" id="SM00849">
    <property type="entry name" value="Lactamase_B"/>
    <property type="match status" value="1"/>
</dbReference>
<dbReference type="SMART" id="SM00450">
    <property type="entry name" value="RHOD"/>
    <property type="match status" value="1"/>
</dbReference>
<dbReference type="PANTHER" id="PTHR42951:SF4">
    <property type="entry name" value="ACYL-COENZYME A THIOESTERASE MBLAC2"/>
    <property type="match status" value="1"/>
</dbReference>
<accession>A0A3B0SQ22</accession>
<dbReference type="InterPro" id="IPR050855">
    <property type="entry name" value="NDM-1-like"/>
</dbReference>
<dbReference type="PANTHER" id="PTHR42951">
    <property type="entry name" value="METALLO-BETA-LACTAMASE DOMAIN-CONTAINING"/>
    <property type="match status" value="1"/>
</dbReference>
<gene>
    <name evidence="2" type="ORF">MNBD_ALPHA08-176</name>
</gene>
<dbReference type="PROSITE" id="PS50206">
    <property type="entry name" value="RHODANESE_3"/>
    <property type="match status" value="1"/>
</dbReference>
<evidence type="ECO:0000259" key="1">
    <source>
        <dbReference type="PROSITE" id="PS50206"/>
    </source>
</evidence>
<dbReference type="InterPro" id="IPR036873">
    <property type="entry name" value="Rhodanese-like_dom_sf"/>
</dbReference>
<dbReference type="CDD" id="cd16282">
    <property type="entry name" value="metallo-hydrolase-like_MBL-fold"/>
    <property type="match status" value="1"/>
</dbReference>
<protein>
    <submittedName>
        <fullName evidence="2">SoxH protein, homolog</fullName>
    </submittedName>
</protein>
<sequence>MSIRVVVLILSFLFAGVASAAPDLDKIRASIPNIDTAGLKAEMDANENLYLIDVRTVRETNIMGGSIKAKRNIIMPRGWLEFRIEDAVKDKNAPIVVYCGTERRSPLAVQTLIKMGYTNVRNYTGGYEEWIKAGLPITTRDKAPNNFLYSMPIQVSDRVWSAIGETAPSTYENGGHNNNLSFIIGDDAVMVFNGGGSYLLAQSLHIEIKKITDKPVKYLVYENGQGHASLGGSYWKQVGGVEIIAHKDAAEEIRNRKEQILDSAQRRLRDKFFATQMVEPDVTFEDKKVVDLGGIKVELLNLGAAHSPGDIMAWLPATKLVISGDIAFHERLLPVFENSQSGEWIKSWDKFEALGAKIVIPGHGGPTTMPVVRKYTRDYLVYMRGEIGKIIENGGELGDAYKVDQSAYEHLDTFEELALRNAARIFQAMEFE</sequence>
<feature type="domain" description="Rhodanese" evidence="1">
    <location>
        <begin position="45"/>
        <end position="139"/>
    </location>
</feature>
<dbReference type="AlphaFoldDB" id="A0A3B0SQ22"/>
<dbReference type="SUPFAM" id="SSF56281">
    <property type="entry name" value="Metallo-hydrolase/oxidoreductase"/>
    <property type="match status" value="1"/>
</dbReference>
<dbReference type="InterPro" id="IPR001763">
    <property type="entry name" value="Rhodanese-like_dom"/>
</dbReference>
<dbReference type="Pfam" id="PF00581">
    <property type="entry name" value="Rhodanese"/>
    <property type="match status" value="1"/>
</dbReference>
<name>A0A3B0SQ22_9ZZZZ</name>
<dbReference type="SUPFAM" id="SSF52821">
    <property type="entry name" value="Rhodanese/Cell cycle control phosphatase"/>
    <property type="match status" value="1"/>
</dbReference>
<proteinExistence type="predicted"/>
<dbReference type="Gene3D" id="3.60.15.10">
    <property type="entry name" value="Ribonuclease Z/Hydroxyacylglutathione hydrolase-like"/>
    <property type="match status" value="1"/>
</dbReference>
<evidence type="ECO:0000313" key="2">
    <source>
        <dbReference type="EMBL" id="VAW03097.1"/>
    </source>
</evidence>
<organism evidence="2">
    <name type="scientific">hydrothermal vent metagenome</name>
    <dbReference type="NCBI Taxonomy" id="652676"/>
    <lineage>
        <taxon>unclassified sequences</taxon>
        <taxon>metagenomes</taxon>
        <taxon>ecological metagenomes</taxon>
    </lineage>
</organism>